<dbReference type="RefSeq" id="WP_124896303.1">
    <property type="nucleotide sequence ID" value="NZ_WAAO01000001.1"/>
</dbReference>
<gene>
    <name evidence="2" type="ORF">F6A08_04685</name>
</gene>
<evidence type="ECO:0000256" key="1">
    <source>
        <dbReference type="SAM" id="SignalP"/>
    </source>
</evidence>
<organism evidence="2 3">
    <name type="scientific">Microbacterium algeriense</name>
    <dbReference type="NCBI Taxonomy" id="2615184"/>
    <lineage>
        <taxon>Bacteria</taxon>
        <taxon>Bacillati</taxon>
        <taxon>Actinomycetota</taxon>
        <taxon>Actinomycetes</taxon>
        <taxon>Micrococcales</taxon>
        <taxon>Microbacteriaceae</taxon>
        <taxon>Microbacterium</taxon>
    </lineage>
</organism>
<feature type="signal peptide" evidence="1">
    <location>
        <begin position="1"/>
        <end position="31"/>
    </location>
</feature>
<keyword evidence="1" id="KW-0732">Signal</keyword>
<keyword evidence="3" id="KW-1185">Reference proteome</keyword>
<feature type="chain" id="PRO_5045481489" description="Secreted protein" evidence="1">
    <location>
        <begin position="32"/>
        <end position="143"/>
    </location>
</feature>
<evidence type="ECO:0000313" key="2">
    <source>
        <dbReference type="EMBL" id="KAB1867096.1"/>
    </source>
</evidence>
<comment type="caution">
    <text evidence="2">The sequence shown here is derived from an EMBL/GenBank/DDBJ whole genome shotgun (WGS) entry which is preliminary data.</text>
</comment>
<reference evidence="3" key="1">
    <citation type="submission" date="2019-09" db="EMBL/GenBank/DDBJ databases">
        <title>Whole genome sequencing of Microbacterium maritypicum.</title>
        <authorList>
            <person name="Lenchi N."/>
        </authorList>
    </citation>
    <scope>NUCLEOTIDE SEQUENCE [LARGE SCALE GENOMIC DNA]</scope>
    <source>
        <strain evidence="3">G1</strain>
    </source>
</reference>
<dbReference type="EMBL" id="WAAO01000001">
    <property type="protein sequence ID" value="KAB1867096.1"/>
    <property type="molecule type" value="Genomic_DNA"/>
</dbReference>
<evidence type="ECO:0000313" key="3">
    <source>
        <dbReference type="Proteomes" id="UP000478836"/>
    </source>
</evidence>
<accession>A0ABQ6VA35</accession>
<evidence type="ECO:0008006" key="4">
    <source>
        <dbReference type="Google" id="ProtNLM"/>
    </source>
</evidence>
<name>A0ABQ6VA35_9MICO</name>
<sequence>MAITSLHVARMTAGVALAASAVALSGCTAFATSYDVLDREAEPADMVPDSVVAEDSGDVADLPSARLVGEHEGTSIWLLRGVEVGAVCVLAYPDNDLWLMACGGEQGPVELSGPAGHFVTVPDDYPTPDGATRISANVYAVTP</sequence>
<dbReference type="GeneID" id="77475731"/>
<protein>
    <recommendedName>
        <fullName evidence="4">Secreted protein</fullName>
    </recommendedName>
</protein>
<dbReference type="Proteomes" id="UP000478836">
    <property type="component" value="Unassembled WGS sequence"/>
</dbReference>
<proteinExistence type="predicted"/>